<dbReference type="Proteomes" id="UP001344251">
    <property type="component" value="Chromosome"/>
</dbReference>
<evidence type="ECO:0000313" key="2">
    <source>
        <dbReference type="EMBL" id="WSB67644.1"/>
    </source>
</evidence>
<dbReference type="InterPro" id="IPR023393">
    <property type="entry name" value="START-like_dom_sf"/>
</dbReference>
<gene>
    <name evidence="2" type="ORF">OG863_06550</name>
</gene>
<organism evidence="2 3">
    <name type="scientific">Streptomyces decoyicus</name>
    <dbReference type="NCBI Taxonomy" id="249567"/>
    <lineage>
        <taxon>Bacteria</taxon>
        <taxon>Bacillati</taxon>
        <taxon>Actinomycetota</taxon>
        <taxon>Actinomycetes</taxon>
        <taxon>Kitasatosporales</taxon>
        <taxon>Streptomycetaceae</taxon>
        <taxon>Streptomyces</taxon>
    </lineage>
</organism>
<dbReference type="PANTHER" id="PTHR39332:SF7">
    <property type="entry name" value="SRPBCC FAMILY PROTEIN"/>
    <property type="match status" value="1"/>
</dbReference>
<evidence type="ECO:0000256" key="1">
    <source>
        <dbReference type="SAM" id="MobiDB-lite"/>
    </source>
</evidence>
<accession>A0ABZ1FBD4</accession>
<keyword evidence="3" id="KW-1185">Reference proteome</keyword>
<evidence type="ECO:0000313" key="3">
    <source>
        <dbReference type="Proteomes" id="UP001344251"/>
    </source>
</evidence>
<dbReference type="Pfam" id="PF10604">
    <property type="entry name" value="Polyketide_cyc2"/>
    <property type="match status" value="1"/>
</dbReference>
<feature type="region of interest" description="Disordered" evidence="1">
    <location>
        <begin position="1"/>
        <end position="26"/>
    </location>
</feature>
<dbReference type="PANTHER" id="PTHR39332">
    <property type="entry name" value="BLL4707 PROTEIN"/>
    <property type="match status" value="1"/>
</dbReference>
<name>A0ABZ1FBD4_9ACTN</name>
<dbReference type="RefSeq" id="WP_326616976.1">
    <property type="nucleotide sequence ID" value="NZ_CP109106.1"/>
</dbReference>
<dbReference type="SUPFAM" id="SSF55961">
    <property type="entry name" value="Bet v1-like"/>
    <property type="match status" value="1"/>
</dbReference>
<dbReference type="Gene3D" id="3.30.530.20">
    <property type="match status" value="1"/>
</dbReference>
<dbReference type="EMBL" id="CP109106">
    <property type="protein sequence ID" value="WSB67644.1"/>
    <property type="molecule type" value="Genomic_DNA"/>
</dbReference>
<sequence>MVSREGKRPVRGTPQSSSSPVIGGPSVHTLTRTTVVTAAPDAVWQLIGRFGGLADWHPLLPPSVIEGGADPETPGAVQAFSVDGQVVIRERLLEKDDARRMLRYTIHESAVPVSDYVSTLSVHPHETGAEVRWAATYEAADALVPEIEKHFGDLIYTTGLDALKERFALPA</sequence>
<protein>
    <submittedName>
        <fullName evidence="2">SRPBCC family protein</fullName>
    </submittedName>
</protein>
<proteinExistence type="predicted"/>
<feature type="compositionally biased region" description="Low complexity" evidence="1">
    <location>
        <begin position="16"/>
        <end position="26"/>
    </location>
</feature>
<dbReference type="InterPro" id="IPR019587">
    <property type="entry name" value="Polyketide_cyclase/dehydratase"/>
</dbReference>
<dbReference type="CDD" id="cd07821">
    <property type="entry name" value="PYR_PYL_RCAR_like"/>
    <property type="match status" value="1"/>
</dbReference>
<reference evidence="2 3" key="1">
    <citation type="submission" date="2022-10" db="EMBL/GenBank/DDBJ databases">
        <title>The complete genomes of actinobacterial strains from the NBC collection.</title>
        <authorList>
            <person name="Joergensen T.S."/>
            <person name="Alvarez Arevalo M."/>
            <person name="Sterndorff E.B."/>
            <person name="Faurdal D."/>
            <person name="Vuksanovic O."/>
            <person name="Mourched A.-S."/>
            <person name="Charusanti P."/>
            <person name="Shaw S."/>
            <person name="Blin K."/>
            <person name="Weber T."/>
        </authorList>
    </citation>
    <scope>NUCLEOTIDE SEQUENCE [LARGE SCALE GENOMIC DNA]</scope>
    <source>
        <strain evidence="2 3">NBC 01774</strain>
    </source>
</reference>